<organism evidence="1 2">
    <name type="scientific">Janthinobacterium fluminis</name>
    <dbReference type="NCBI Taxonomy" id="2987524"/>
    <lineage>
        <taxon>Bacteria</taxon>
        <taxon>Pseudomonadati</taxon>
        <taxon>Pseudomonadota</taxon>
        <taxon>Betaproteobacteria</taxon>
        <taxon>Burkholderiales</taxon>
        <taxon>Oxalobacteraceae</taxon>
        <taxon>Janthinobacterium</taxon>
    </lineage>
</organism>
<evidence type="ECO:0000313" key="2">
    <source>
        <dbReference type="Proteomes" id="UP001221208"/>
    </source>
</evidence>
<sequence length="278" mass="30045">MAQHSRDTLKRLFQQGAMPAQGAFAALIESMLNIVDQQFDKTPTDGLKVGQIGQGRLLSFYQDIAHKSAIWSVRMDAPSRSLVFGTGGMQEDDGKPGDGYRKAMELRPAPDNVAFAPLVGPAGPPDSQFQLDVQGRVVADGRIGRAVATVPADGAWHDITCDLSGCHAFEVMAGTGKQGSGKYALMHAYALNAFQGGKSEITYHQAHCGSKCSRIALRWTRETASANDPYRLQIRTGCALDEAGTPEARRTCIRVYLTQLWFDPSMAQCQPQAGKGAR</sequence>
<name>A0ABT5K5Y5_9BURK</name>
<reference evidence="1 2" key="1">
    <citation type="submission" date="2022-10" db="EMBL/GenBank/DDBJ databases">
        <title>Janthinobacterium sp. hw3 Genome sequencing.</title>
        <authorList>
            <person name="Park S."/>
        </authorList>
    </citation>
    <scope>NUCLEOTIDE SEQUENCE [LARGE SCALE GENOMIC DNA]</scope>
    <source>
        <strain evidence="2">hw3</strain>
    </source>
</reference>
<gene>
    <name evidence="1" type="ORF">OIK44_22360</name>
</gene>
<dbReference type="EMBL" id="JAQQXR010000012">
    <property type="protein sequence ID" value="MDC8760339.1"/>
    <property type="molecule type" value="Genomic_DNA"/>
</dbReference>
<dbReference type="Proteomes" id="UP001221208">
    <property type="component" value="Unassembled WGS sequence"/>
</dbReference>
<dbReference type="RefSeq" id="WP_273674073.1">
    <property type="nucleotide sequence ID" value="NZ_JAQQXR010000012.1"/>
</dbReference>
<evidence type="ECO:0000313" key="1">
    <source>
        <dbReference type="EMBL" id="MDC8760339.1"/>
    </source>
</evidence>
<proteinExistence type="predicted"/>
<keyword evidence="2" id="KW-1185">Reference proteome</keyword>
<protein>
    <submittedName>
        <fullName evidence="1">Uncharacterized protein</fullName>
    </submittedName>
</protein>
<comment type="caution">
    <text evidence="1">The sequence shown here is derived from an EMBL/GenBank/DDBJ whole genome shotgun (WGS) entry which is preliminary data.</text>
</comment>
<accession>A0ABT5K5Y5</accession>